<evidence type="ECO:0000256" key="17">
    <source>
        <dbReference type="SAM" id="MobiDB-lite"/>
    </source>
</evidence>
<evidence type="ECO:0000256" key="6">
    <source>
        <dbReference type="ARBA" id="ARBA00022729"/>
    </source>
</evidence>
<dbReference type="FunFam" id="2.60.40.10:FF:000026">
    <property type="entry name" value="roundabout homolog 2 isoform X1"/>
    <property type="match status" value="1"/>
</dbReference>
<feature type="compositionally biased region" description="Basic and acidic residues" evidence="17">
    <location>
        <begin position="1131"/>
        <end position="1148"/>
    </location>
</feature>
<evidence type="ECO:0000256" key="4">
    <source>
        <dbReference type="ARBA" id="ARBA00022553"/>
    </source>
</evidence>
<keyword evidence="11 18" id="KW-0472">Membrane</keyword>
<keyword evidence="13" id="KW-0675">Receptor</keyword>
<evidence type="ECO:0000256" key="12">
    <source>
        <dbReference type="ARBA" id="ARBA00023157"/>
    </source>
</evidence>
<sequence length="1411" mass="155175">MPYNRHLDFSSVAQFPVLFNGDKGEQASDRPKVTLHHVVLSQPDTETMRWREKKQRHRGTGLVCAGRGGGGRSRARFEDSAPRIVEDPSDLIVSKGEPATLNCKAEGRPTPSIEWYKDGERVETDKDDPRSHRMLLPSGSLFFLRIVHGRRSKPDEGVYTCVARNYLGEAISRNASLDVAILRDDFRQAPSDVVVAAGEPAVLECVPPRGHPEPTVSWKRNNVRVSTKDERITMRGGKLMISNTRKNDAGMYVCVGTNMVGERDSDPAELVVYERPVLVRRPVNQVVMEEETVDFLCEVHGDPAPTVRWRREEGELPRGRFEIRNGNSLRLFRVKEQDEGTYTCTSENSVGKTEASAMLQVHVPPQIATKPRDQIATQGRSITFQCGTTGNPPPAIFWQKEGSQLLLFPGQPPSQSGRYSVSMSGELTITDVHPEDSGFYICQAISVAGSVLTKALLEVEGGPSGRVPPIIRQGPANQTVSRGAAAQLHCRVIGGPSVKISWEKDGERLQGNKPRMTFMDNGTLQITDLKDTDSGMYTCVVSSATGESSWSGVLTVREDGVSSISRVSEFIQLPGPPQKPVVTEVTKNTVTLTWQSNPHEGGAAVTQSVGSTWQTVADHVKHERHTVVGLFPNTVYLFIVRAVNSYGLSDPSPISEPVRTQDGSPTEQGVDHRQVQRELGEVSVYLQKPAVLSPTSARISWTVALQSRYVQGYRIFYRTIGSSWLVQDVEATSDHSVILEDLHSSTEYEVKIRPYFNELQGHDSLMVLLRTPEEVLSAAPQAISVVQLTNSSSISVSWEPPPHNTQTGIIREYKVWCLGSGMEQENQINRTVDGAVLSILLTGLLPDVRYTVMVAAVTSLGVGAQSPPVSLILTAMDKTSTPVKKGGNLSISEQITSVVRQPAFIAGLGVAAWLVLMGFSGWLYCRHRRRKQLGHYTTSFAYTPAVGFAHSEGSGIINGGPSLLGSNMGNYPWLADSWPTPNLTHNSKDSINFCSGKLDSDRYYNIGIINYPNQTEKRSTASNDSPIYSTINTAAEDDLLAYYDTYSSTSYNQGPDPYSSNPVLSNSGLVGLEQDLDQWTIQSGQSGSEYAKLQYTRKSSDKLMKQRTNGSSSKSAPLTWVDVLSLPLPANKDRGHARTDKQEGRHSSEEDDEDWCPPLPARTYLMDASREELSSPPSKSDELSYTASLKSSPQRETHKPSESPRLQHFDLLARHQSSSQVSQSNPDLFINTKVRDAGEAYHTRQWAEDFKEESFGKGQSPTISPVGESSPPAQPHRSRSKKRTPKDGQLRRELHNQAELPPPPAPPPTDDSLQLLADGLSRGRAHGEREEGSDSPTLQRRGEHFSPQRRGPTKWSSQDENVIPYGQSSFLPKVQMSGYGSLGGGVLSQSSTSGRRRDEVCLDCCTDFVSA</sequence>
<feature type="domain" description="Ig-like" evidence="19">
    <location>
        <begin position="276"/>
        <end position="360"/>
    </location>
</feature>
<dbReference type="PANTHER" id="PTHR12231:SF246">
    <property type="entry name" value="ROUNDABOUT 1, ISOFORM A-RELATED"/>
    <property type="match status" value="1"/>
</dbReference>
<keyword evidence="4" id="KW-0597">Phosphoprotein</keyword>
<dbReference type="Pfam" id="PF00041">
    <property type="entry name" value="fn3"/>
    <property type="match status" value="3"/>
</dbReference>
<keyword evidence="9" id="KW-0524">Neurogenesis</keyword>
<evidence type="ECO:0000256" key="10">
    <source>
        <dbReference type="ARBA" id="ARBA00022989"/>
    </source>
</evidence>
<evidence type="ECO:0000256" key="14">
    <source>
        <dbReference type="ARBA" id="ARBA00023180"/>
    </source>
</evidence>
<dbReference type="FunFam" id="2.60.40.10:FF:000043">
    <property type="entry name" value="roundabout homolog 2 isoform X2"/>
    <property type="match status" value="1"/>
</dbReference>
<protein>
    <submittedName>
        <fullName evidence="21">Roundabout-like protein 2</fullName>
    </submittedName>
</protein>
<dbReference type="GO" id="GO:0051239">
    <property type="term" value="P:regulation of multicellular organismal process"/>
    <property type="evidence" value="ECO:0007669"/>
    <property type="project" value="UniProtKB-ARBA"/>
</dbReference>
<comment type="similarity">
    <text evidence="16">Belongs to the immunoglobulin superfamily. ROBO family.</text>
</comment>
<dbReference type="InterPro" id="IPR013098">
    <property type="entry name" value="Ig_I-set"/>
</dbReference>
<dbReference type="GO" id="GO:0007417">
    <property type="term" value="P:central nervous system development"/>
    <property type="evidence" value="ECO:0007669"/>
    <property type="project" value="UniProtKB-ARBA"/>
</dbReference>
<evidence type="ECO:0000256" key="5">
    <source>
        <dbReference type="ARBA" id="ARBA00022692"/>
    </source>
</evidence>
<dbReference type="FunFam" id="2.60.40.10:FF:000053">
    <property type="entry name" value="Roundabout guidance receptor 1"/>
    <property type="match status" value="1"/>
</dbReference>
<dbReference type="InterPro" id="IPR036116">
    <property type="entry name" value="FN3_sf"/>
</dbReference>
<feature type="domain" description="Fibronectin type-III" evidence="20">
    <location>
        <begin position="779"/>
        <end position="877"/>
    </location>
</feature>
<feature type="compositionally biased region" description="Basic and acidic residues" evidence="17">
    <location>
        <begin position="1285"/>
        <end position="1296"/>
    </location>
</feature>
<evidence type="ECO:0000313" key="22">
    <source>
        <dbReference type="Proteomes" id="UP000298787"/>
    </source>
</evidence>
<dbReference type="SMART" id="SM00408">
    <property type="entry name" value="IGc2"/>
    <property type="match status" value="5"/>
</dbReference>
<feature type="domain" description="Ig-like" evidence="19">
    <location>
        <begin position="184"/>
        <end position="271"/>
    </location>
</feature>
<dbReference type="InterPro" id="IPR013106">
    <property type="entry name" value="Ig_V-set"/>
</dbReference>
<dbReference type="GO" id="GO:0030154">
    <property type="term" value="P:cell differentiation"/>
    <property type="evidence" value="ECO:0007669"/>
    <property type="project" value="UniProtKB-KW"/>
</dbReference>
<feature type="domain" description="Ig-like" evidence="19">
    <location>
        <begin position="82"/>
        <end position="178"/>
    </location>
</feature>
<feature type="compositionally biased region" description="Polar residues" evidence="17">
    <location>
        <begin position="1215"/>
        <end position="1226"/>
    </location>
</feature>
<keyword evidence="8" id="KW-0221">Differentiation</keyword>
<comment type="subcellular location">
    <subcellularLocation>
        <location evidence="1">Membrane</location>
        <topology evidence="1">Single-pass type I membrane protein</topology>
    </subcellularLocation>
</comment>
<keyword evidence="12" id="KW-1015">Disulfide bond</keyword>
<keyword evidence="5 18" id="KW-0812">Transmembrane</keyword>
<dbReference type="PANTHER" id="PTHR12231">
    <property type="entry name" value="CTX-RELATED TYPE I TRANSMEMBRANE PROTEIN"/>
    <property type="match status" value="1"/>
</dbReference>
<name>A0A4U5UZS2_COLLU</name>
<dbReference type="InterPro" id="IPR003961">
    <property type="entry name" value="FN3_dom"/>
</dbReference>
<dbReference type="Pfam" id="PF13927">
    <property type="entry name" value="Ig_3"/>
    <property type="match status" value="1"/>
</dbReference>
<evidence type="ECO:0000256" key="15">
    <source>
        <dbReference type="ARBA" id="ARBA00023319"/>
    </source>
</evidence>
<dbReference type="SMART" id="SM00409">
    <property type="entry name" value="IG"/>
    <property type="match status" value="5"/>
</dbReference>
<dbReference type="Pfam" id="PF07679">
    <property type="entry name" value="I-set"/>
    <property type="match status" value="4"/>
</dbReference>
<dbReference type="GO" id="GO:0016020">
    <property type="term" value="C:membrane"/>
    <property type="evidence" value="ECO:0007669"/>
    <property type="project" value="UniProtKB-SubCell"/>
</dbReference>
<keyword evidence="7" id="KW-0677">Repeat</keyword>
<feature type="domain" description="Ig-like" evidence="19">
    <location>
        <begin position="469"/>
        <end position="555"/>
    </location>
</feature>
<dbReference type="InterPro" id="IPR007110">
    <property type="entry name" value="Ig-like_dom"/>
</dbReference>
<evidence type="ECO:0000259" key="20">
    <source>
        <dbReference type="PROSITE" id="PS50853"/>
    </source>
</evidence>
<feature type="region of interest" description="Disordered" evidence="17">
    <location>
        <begin position="1244"/>
        <end position="1361"/>
    </location>
</feature>
<evidence type="ECO:0000256" key="11">
    <source>
        <dbReference type="ARBA" id="ARBA00023136"/>
    </source>
</evidence>
<dbReference type="FunFam" id="2.60.40.10:FF:000058">
    <property type="entry name" value="roundabout homolog 2 isoform X3"/>
    <property type="match status" value="1"/>
</dbReference>
<dbReference type="SUPFAM" id="SSF49265">
    <property type="entry name" value="Fibronectin type III"/>
    <property type="match status" value="2"/>
</dbReference>
<evidence type="ECO:0000256" key="9">
    <source>
        <dbReference type="ARBA" id="ARBA00022902"/>
    </source>
</evidence>
<dbReference type="Proteomes" id="UP000298787">
    <property type="component" value="Chromosome 13"/>
</dbReference>
<gene>
    <name evidence="21" type="ORF">D9C73_014957</name>
</gene>
<feature type="domain" description="Fibronectin type-III" evidence="20">
    <location>
        <begin position="576"/>
        <end position="663"/>
    </location>
</feature>
<feature type="compositionally biased region" description="Pro residues" evidence="17">
    <location>
        <begin position="1300"/>
        <end position="1309"/>
    </location>
</feature>
<dbReference type="GO" id="GO:0006935">
    <property type="term" value="P:chemotaxis"/>
    <property type="evidence" value="ECO:0007669"/>
    <property type="project" value="UniProtKB-KW"/>
</dbReference>
<feature type="compositionally biased region" description="Basic and acidic residues" evidence="17">
    <location>
        <begin position="1193"/>
        <end position="1213"/>
    </location>
</feature>
<evidence type="ECO:0000313" key="21">
    <source>
        <dbReference type="EMBL" id="TKS80853.1"/>
    </source>
</evidence>
<proteinExistence type="inferred from homology"/>
<dbReference type="FunFam" id="2.60.40.10:FF:000008">
    <property type="entry name" value="roundabout homolog 2 isoform X2"/>
    <property type="match status" value="2"/>
</dbReference>
<evidence type="ECO:0000256" key="18">
    <source>
        <dbReference type="SAM" id="Phobius"/>
    </source>
</evidence>
<keyword evidence="2" id="KW-0217">Developmental protein</keyword>
<dbReference type="InterPro" id="IPR003599">
    <property type="entry name" value="Ig_sub"/>
</dbReference>
<feature type="domain" description="Fibronectin type-III" evidence="20">
    <location>
        <begin position="682"/>
        <end position="774"/>
    </location>
</feature>
<dbReference type="InterPro" id="IPR051170">
    <property type="entry name" value="Neural/epithelial_adhesion"/>
</dbReference>
<keyword evidence="3" id="KW-0145">Chemotaxis</keyword>
<dbReference type="CDD" id="cd07693">
    <property type="entry name" value="IgC_1_Robo"/>
    <property type="match status" value="1"/>
</dbReference>
<evidence type="ECO:0000256" key="7">
    <source>
        <dbReference type="ARBA" id="ARBA00022737"/>
    </source>
</evidence>
<dbReference type="InterPro" id="IPR036179">
    <property type="entry name" value="Ig-like_dom_sf"/>
</dbReference>
<evidence type="ECO:0000256" key="1">
    <source>
        <dbReference type="ARBA" id="ARBA00004479"/>
    </source>
</evidence>
<dbReference type="EMBL" id="CM014090">
    <property type="protein sequence ID" value="TKS80853.1"/>
    <property type="molecule type" value="Genomic_DNA"/>
</dbReference>
<dbReference type="GO" id="GO:0022603">
    <property type="term" value="P:regulation of anatomical structure morphogenesis"/>
    <property type="evidence" value="ECO:0007669"/>
    <property type="project" value="UniProtKB-ARBA"/>
</dbReference>
<feature type="transmembrane region" description="Helical" evidence="18">
    <location>
        <begin position="903"/>
        <end position="925"/>
    </location>
</feature>
<dbReference type="STRING" id="240159.A0A4U5UZS2"/>
<dbReference type="PROSITE" id="PS50835">
    <property type="entry name" value="IG_LIKE"/>
    <property type="match status" value="5"/>
</dbReference>
<reference evidence="21 22" key="1">
    <citation type="submission" date="2019-01" db="EMBL/GenBank/DDBJ databases">
        <title>Genome Assembly of Collichthys lucidus.</title>
        <authorList>
            <person name="Cai M."/>
            <person name="Xiao S."/>
        </authorList>
    </citation>
    <scope>NUCLEOTIDE SEQUENCE [LARGE SCALE GENOMIC DNA]</scope>
    <source>
        <strain evidence="21">JT15FE1705JMU</strain>
        <tissue evidence="21">Muscle</tissue>
    </source>
</reference>
<keyword evidence="14" id="KW-0325">Glycoprotein</keyword>
<keyword evidence="15" id="KW-0393">Immunoglobulin domain</keyword>
<dbReference type="SUPFAM" id="SSF48726">
    <property type="entry name" value="Immunoglobulin"/>
    <property type="match status" value="5"/>
</dbReference>
<dbReference type="FunFam" id="2.60.40.10:FF:000065">
    <property type="entry name" value="roundabout homolog 1 isoform X3"/>
    <property type="match status" value="1"/>
</dbReference>
<feature type="region of interest" description="Disordered" evidence="17">
    <location>
        <begin position="1129"/>
        <end position="1230"/>
    </location>
</feature>
<keyword evidence="22" id="KW-1185">Reference proteome</keyword>
<dbReference type="SMART" id="SM00406">
    <property type="entry name" value="IGv"/>
    <property type="match status" value="2"/>
</dbReference>
<dbReference type="SMART" id="SM00060">
    <property type="entry name" value="FN3"/>
    <property type="match status" value="3"/>
</dbReference>
<evidence type="ECO:0000256" key="3">
    <source>
        <dbReference type="ARBA" id="ARBA00022500"/>
    </source>
</evidence>
<keyword evidence="10 18" id="KW-1133">Transmembrane helix</keyword>
<dbReference type="CDD" id="cd00063">
    <property type="entry name" value="FN3"/>
    <property type="match status" value="3"/>
</dbReference>
<organism evidence="21 22">
    <name type="scientific">Collichthys lucidus</name>
    <name type="common">Big head croaker</name>
    <name type="synonym">Sciaena lucida</name>
    <dbReference type="NCBI Taxonomy" id="240159"/>
    <lineage>
        <taxon>Eukaryota</taxon>
        <taxon>Metazoa</taxon>
        <taxon>Chordata</taxon>
        <taxon>Craniata</taxon>
        <taxon>Vertebrata</taxon>
        <taxon>Euteleostomi</taxon>
        <taxon>Actinopterygii</taxon>
        <taxon>Neopterygii</taxon>
        <taxon>Teleostei</taxon>
        <taxon>Neoteleostei</taxon>
        <taxon>Acanthomorphata</taxon>
        <taxon>Eupercaria</taxon>
        <taxon>Sciaenidae</taxon>
        <taxon>Collichthys</taxon>
    </lineage>
</organism>
<feature type="compositionally biased region" description="Basic and acidic residues" evidence="17">
    <location>
        <begin position="1244"/>
        <end position="1255"/>
    </location>
</feature>
<dbReference type="InterPro" id="IPR003598">
    <property type="entry name" value="Ig_sub2"/>
</dbReference>
<dbReference type="Gene3D" id="2.60.40.10">
    <property type="entry name" value="Immunoglobulins"/>
    <property type="match status" value="8"/>
</dbReference>
<evidence type="ECO:0000256" key="8">
    <source>
        <dbReference type="ARBA" id="ARBA00022782"/>
    </source>
</evidence>
<feature type="region of interest" description="Disordered" evidence="17">
    <location>
        <begin position="44"/>
        <end position="75"/>
    </location>
</feature>
<evidence type="ECO:0000256" key="2">
    <source>
        <dbReference type="ARBA" id="ARBA00022473"/>
    </source>
</evidence>
<dbReference type="PROSITE" id="PS50853">
    <property type="entry name" value="FN3"/>
    <property type="match status" value="3"/>
</dbReference>
<feature type="compositionally biased region" description="Polar residues" evidence="17">
    <location>
        <begin position="1175"/>
        <end position="1192"/>
    </location>
</feature>
<dbReference type="InterPro" id="IPR013783">
    <property type="entry name" value="Ig-like_fold"/>
</dbReference>
<feature type="domain" description="Ig-like" evidence="19">
    <location>
        <begin position="365"/>
        <end position="458"/>
    </location>
</feature>
<accession>A0A4U5UZS2</accession>
<keyword evidence="6" id="KW-0732">Signal</keyword>
<dbReference type="FunFam" id="2.60.40.10:FF:000055">
    <property type="entry name" value="roundabout homolog 1 isoform X2"/>
    <property type="match status" value="1"/>
</dbReference>
<evidence type="ECO:0000259" key="19">
    <source>
        <dbReference type="PROSITE" id="PS50835"/>
    </source>
</evidence>
<evidence type="ECO:0000256" key="13">
    <source>
        <dbReference type="ARBA" id="ARBA00023170"/>
    </source>
</evidence>
<evidence type="ECO:0000256" key="16">
    <source>
        <dbReference type="ARBA" id="ARBA00061206"/>
    </source>
</evidence>